<dbReference type="AlphaFoldDB" id="A0A433D7I8"/>
<comment type="caution">
    <text evidence="2">The sequence shown here is derived from an EMBL/GenBank/DDBJ whole genome shotgun (WGS) entry which is preliminary data.</text>
</comment>
<feature type="signal peptide" evidence="1">
    <location>
        <begin position="1"/>
        <end position="19"/>
    </location>
</feature>
<evidence type="ECO:0008006" key="4">
    <source>
        <dbReference type="Google" id="ProtNLM"/>
    </source>
</evidence>
<name>A0A433D7I8_9FUNG</name>
<accession>A0A433D7I8</accession>
<protein>
    <recommendedName>
        <fullName evidence="4">Hydrophobic surface binding protein A-domain-containing protein</fullName>
    </recommendedName>
</protein>
<evidence type="ECO:0000313" key="2">
    <source>
        <dbReference type="EMBL" id="RUP46809.1"/>
    </source>
</evidence>
<keyword evidence="3" id="KW-1185">Reference proteome</keyword>
<dbReference type="EMBL" id="RBNI01005336">
    <property type="protein sequence ID" value="RUP46809.1"/>
    <property type="molecule type" value="Genomic_DNA"/>
</dbReference>
<evidence type="ECO:0000313" key="3">
    <source>
        <dbReference type="Proteomes" id="UP000268093"/>
    </source>
</evidence>
<gene>
    <name evidence="2" type="ORF">BC936DRAFT_146498</name>
</gene>
<proteinExistence type="predicted"/>
<reference evidence="2 3" key="1">
    <citation type="journal article" date="2018" name="New Phytol.">
        <title>Phylogenomics of Endogonaceae and evolution of mycorrhizas within Mucoromycota.</title>
        <authorList>
            <person name="Chang Y."/>
            <person name="Desiro A."/>
            <person name="Na H."/>
            <person name="Sandor L."/>
            <person name="Lipzen A."/>
            <person name="Clum A."/>
            <person name="Barry K."/>
            <person name="Grigoriev I.V."/>
            <person name="Martin F.M."/>
            <person name="Stajich J.E."/>
            <person name="Smith M.E."/>
            <person name="Bonito G."/>
            <person name="Spatafora J.W."/>
        </authorList>
    </citation>
    <scope>NUCLEOTIDE SEQUENCE [LARGE SCALE GENOMIC DNA]</scope>
    <source>
        <strain evidence="2 3">GMNB39</strain>
    </source>
</reference>
<feature type="chain" id="PRO_5019077721" description="Hydrophobic surface binding protein A-domain-containing protein" evidence="1">
    <location>
        <begin position="20"/>
        <end position="271"/>
    </location>
</feature>
<organism evidence="2 3">
    <name type="scientific">Jimgerdemannia flammicorona</name>
    <dbReference type="NCBI Taxonomy" id="994334"/>
    <lineage>
        <taxon>Eukaryota</taxon>
        <taxon>Fungi</taxon>
        <taxon>Fungi incertae sedis</taxon>
        <taxon>Mucoromycota</taxon>
        <taxon>Mucoromycotina</taxon>
        <taxon>Endogonomycetes</taxon>
        <taxon>Endogonales</taxon>
        <taxon>Endogonaceae</taxon>
        <taxon>Jimgerdemannia</taxon>
    </lineage>
</organism>
<keyword evidence="1" id="KW-0732">Signal</keyword>
<dbReference type="Proteomes" id="UP000268093">
    <property type="component" value="Unassembled WGS sequence"/>
</dbReference>
<sequence length="271" mass="29379">MKFILPILALCASASVALGDTSYHHTNTSYHHTNTFSVCENVPSLITTTNKDIDALYKTSTNFYAAGRVLHTVVKGYATFTGRKLTTNVFNYLPAKHVFSLAIPQIRNFVTAASHLVENVIDIVGMLESFATKYPELAEVAVSIRAAVRSTSKVVEVSQTLILNIDTIGTVVATMASLPKSDSIYPITYHGSDHDIIAYLPQSLADCKAVVEGLDGLRTYLVYMNEYCDPNGKRLTASELERLKVVLGHMAQGVEKLVASGGVLETASAKC</sequence>
<evidence type="ECO:0000256" key="1">
    <source>
        <dbReference type="SAM" id="SignalP"/>
    </source>
</evidence>